<evidence type="ECO:0000256" key="3">
    <source>
        <dbReference type="ARBA" id="ARBA00022801"/>
    </source>
</evidence>
<evidence type="ECO:0000256" key="4">
    <source>
        <dbReference type="SAM" id="MobiDB-lite"/>
    </source>
</evidence>
<dbReference type="PANTHER" id="PTHR43918">
    <property type="entry name" value="ACETYLCHOLINESTERASE"/>
    <property type="match status" value="1"/>
</dbReference>
<dbReference type="Proteomes" id="UP001620626">
    <property type="component" value="Unassembled WGS sequence"/>
</dbReference>
<evidence type="ECO:0000313" key="6">
    <source>
        <dbReference type="EMBL" id="KAL3079922.1"/>
    </source>
</evidence>
<dbReference type="InterPro" id="IPR029058">
    <property type="entry name" value="AB_hydrolase_fold"/>
</dbReference>
<dbReference type="Pfam" id="PF00135">
    <property type="entry name" value="COesterase"/>
    <property type="match status" value="2"/>
</dbReference>
<dbReference type="EMBL" id="JBICBT010001177">
    <property type="protein sequence ID" value="KAL3079922.1"/>
    <property type="molecule type" value="Genomic_DNA"/>
</dbReference>
<sequence length="783" mass="86218">MLFHETAQQQQQQEQGDENGNGIGGEGGGGGTFSCYTCNVQHRQEDTGPCQQRAVECPAASALMPSALFNSCSTLLHFTAADSRPATELLQQPTDAAGDGAARARVRKFCTSAGSAEMLAPFLTRLAENGGAGGICQPLDSWARLSADPLLPLIVEGTAGARLLPPFGKGKRRGGRSVSAPTGEEQGRAKAVAGPPAAPTSHSSSSILCVCTKSLCNEGDFEDILSRLPPAPMPSALPLSLPFCLALLFLLLLSPSPCFSSSPPDDSPIVSTQFGKIRGQLLHVVDPVDGQPVALTAFLGVPFARPPLGKLRFEKPLKPEKWSGIFNASEMAPACWPIARAEIYAEPDQLSEDCLYMNIFGPEKAGTSRQFKPEAIAKFVRRGLLFVTIQYRLAMLVPAPRVSAFWPCHRTLMAFSSGQMPKMENLKLIRKWVHFRHAIEQSGTALVEWSANDRVVGETKRLAEAVGCGDEAEDKATTEAVKKCLRQKTPNELMDGIDKIGRGRNELNFLQFHPRFDGDFLPTDSAALLIQKAPPKRTIMGIASLEALTFTLFTYDPTLMSTQIPRAKWANFGRADLQHLIAQKIAPEKYFGDTAKMAQQRILQFYSPKNGEEENNKYWLTKYNEIITDTMFLVPMLLEAQQKMAAGWPIYLYQIEHINSGYPPEIPVKGSPHCVELYPLFGLPIPYETDNATEADKHFQRALIETITSFTNTGVPRIHSLANWRPTDRHAPFQYANFSSGSTQMEKALAPEKLEFWRQFSADFPYDIIEGIKRETHQTKDEL</sequence>
<accession>A0ABD2IPB6</accession>
<keyword evidence="3" id="KW-0378">Hydrolase</keyword>
<feature type="compositionally biased region" description="Low complexity" evidence="4">
    <location>
        <begin position="8"/>
        <end position="18"/>
    </location>
</feature>
<dbReference type="SUPFAM" id="SSF53474">
    <property type="entry name" value="alpha/beta-Hydrolases"/>
    <property type="match status" value="1"/>
</dbReference>
<organism evidence="6 7">
    <name type="scientific">Heterodera trifolii</name>
    <dbReference type="NCBI Taxonomy" id="157864"/>
    <lineage>
        <taxon>Eukaryota</taxon>
        <taxon>Metazoa</taxon>
        <taxon>Ecdysozoa</taxon>
        <taxon>Nematoda</taxon>
        <taxon>Chromadorea</taxon>
        <taxon>Rhabditida</taxon>
        <taxon>Tylenchina</taxon>
        <taxon>Tylenchomorpha</taxon>
        <taxon>Tylenchoidea</taxon>
        <taxon>Heteroderidae</taxon>
        <taxon>Heteroderinae</taxon>
        <taxon>Heterodera</taxon>
    </lineage>
</organism>
<feature type="domain" description="Carboxylesterase type B" evidence="5">
    <location>
        <begin position="434"/>
        <end position="757"/>
    </location>
</feature>
<proteinExistence type="inferred from homology"/>
<dbReference type="Gene3D" id="3.40.50.1820">
    <property type="entry name" value="alpha/beta hydrolase"/>
    <property type="match status" value="2"/>
</dbReference>
<dbReference type="InterPro" id="IPR050654">
    <property type="entry name" value="AChE-related_enzymes"/>
</dbReference>
<feature type="compositionally biased region" description="Low complexity" evidence="4">
    <location>
        <begin position="193"/>
        <end position="204"/>
    </location>
</feature>
<evidence type="ECO:0000256" key="1">
    <source>
        <dbReference type="ARBA" id="ARBA00005964"/>
    </source>
</evidence>
<reference evidence="6 7" key="1">
    <citation type="submission" date="2024-10" db="EMBL/GenBank/DDBJ databases">
        <authorList>
            <person name="Kim D."/>
        </authorList>
    </citation>
    <scope>NUCLEOTIDE SEQUENCE [LARGE SCALE GENOMIC DNA]</scope>
    <source>
        <strain evidence="6">BH-2024</strain>
    </source>
</reference>
<name>A0ABD2IPB6_9BILA</name>
<keyword evidence="2" id="KW-0719">Serine esterase</keyword>
<feature type="region of interest" description="Disordered" evidence="4">
    <location>
        <begin position="165"/>
        <end position="204"/>
    </location>
</feature>
<dbReference type="PANTHER" id="PTHR43918:SF4">
    <property type="entry name" value="CARBOXYLIC ESTER HYDROLASE"/>
    <property type="match status" value="1"/>
</dbReference>
<comment type="caution">
    <text evidence="6">The sequence shown here is derived from an EMBL/GenBank/DDBJ whole genome shotgun (WGS) entry which is preliminary data.</text>
</comment>
<feature type="region of interest" description="Disordered" evidence="4">
    <location>
        <begin position="1"/>
        <end position="26"/>
    </location>
</feature>
<protein>
    <recommendedName>
        <fullName evidence="5">Carboxylesterase type B domain-containing protein</fullName>
    </recommendedName>
</protein>
<evidence type="ECO:0000313" key="7">
    <source>
        <dbReference type="Proteomes" id="UP001620626"/>
    </source>
</evidence>
<evidence type="ECO:0000259" key="5">
    <source>
        <dbReference type="Pfam" id="PF00135"/>
    </source>
</evidence>
<comment type="similarity">
    <text evidence="1">Belongs to the type-B carboxylesterase/lipase family.</text>
</comment>
<dbReference type="InterPro" id="IPR002018">
    <property type="entry name" value="CarbesteraseB"/>
</dbReference>
<dbReference type="GO" id="GO:0052689">
    <property type="term" value="F:carboxylic ester hydrolase activity"/>
    <property type="evidence" value="ECO:0007669"/>
    <property type="project" value="UniProtKB-KW"/>
</dbReference>
<feature type="domain" description="Carboxylesterase type B" evidence="5">
    <location>
        <begin position="266"/>
        <end position="365"/>
    </location>
</feature>
<dbReference type="AlphaFoldDB" id="A0ABD2IPB6"/>
<keyword evidence="7" id="KW-1185">Reference proteome</keyword>
<evidence type="ECO:0000256" key="2">
    <source>
        <dbReference type="ARBA" id="ARBA00022487"/>
    </source>
</evidence>
<gene>
    <name evidence="6" type="ORF">niasHT_034672</name>
</gene>